<name>A0A1F7RYM7_9BACT</name>
<accession>A0A1F7RYM7</accession>
<proteinExistence type="predicted"/>
<dbReference type="EMBL" id="MGDD01000118">
    <property type="protein sequence ID" value="OGL46676.1"/>
    <property type="molecule type" value="Genomic_DNA"/>
</dbReference>
<dbReference type="AlphaFoldDB" id="A0A1F7RYM7"/>
<organism evidence="1 2">
    <name type="scientific">Candidatus Schekmanbacteria bacterium RBG_13_48_7</name>
    <dbReference type="NCBI Taxonomy" id="1817878"/>
    <lineage>
        <taxon>Bacteria</taxon>
        <taxon>Candidatus Schekmaniibacteriota</taxon>
    </lineage>
</organism>
<reference evidence="1 2" key="1">
    <citation type="journal article" date="2016" name="Nat. Commun.">
        <title>Thousands of microbial genomes shed light on interconnected biogeochemical processes in an aquifer system.</title>
        <authorList>
            <person name="Anantharaman K."/>
            <person name="Brown C.T."/>
            <person name="Hug L.A."/>
            <person name="Sharon I."/>
            <person name="Castelle C.J."/>
            <person name="Probst A.J."/>
            <person name="Thomas B.C."/>
            <person name="Singh A."/>
            <person name="Wilkins M.J."/>
            <person name="Karaoz U."/>
            <person name="Brodie E.L."/>
            <person name="Williams K.H."/>
            <person name="Hubbard S.S."/>
            <person name="Banfield J.F."/>
        </authorList>
    </citation>
    <scope>NUCLEOTIDE SEQUENCE [LARGE SCALE GENOMIC DNA]</scope>
</reference>
<comment type="caution">
    <text evidence="1">The sequence shown here is derived from an EMBL/GenBank/DDBJ whole genome shotgun (WGS) entry which is preliminary data.</text>
</comment>
<dbReference type="Proteomes" id="UP000179266">
    <property type="component" value="Unassembled WGS sequence"/>
</dbReference>
<evidence type="ECO:0000313" key="2">
    <source>
        <dbReference type="Proteomes" id="UP000179266"/>
    </source>
</evidence>
<sequence length="63" mass="7648">MIIIIMTIYFSKKTTKHATEIATRIKKLLTLFNMVDYYYGELFQKLFIYMEFFSKKPVNRAVR</sequence>
<evidence type="ECO:0000313" key="1">
    <source>
        <dbReference type="EMBL" id="OGL46676.1"/>
    </source>
</evidence>
<gene>
    <name evidence="1" type="ORF">A2161_21840</name>
</gene>
<protein>
    <submittedName>
        <fullName evidence="1">Uncharacterized protein</fullName>
    </submittedName>
</protein>